<dbReference type="STRING" id="1045855.DSC_12620"/>
<dbReference type="Proteomes" id="UP000005870">
    <property type="component" value="Chromosome"/>
</dbReference>
<dbReference type="eggNOG" id="ENOG5030MMC">
    <property type="taxonomic scope" value="Bacteria"/>
</dbReference>
<proteinExistence type="predicted"/>
<dbReference type="RefSeq" id="WP_014161341.1">
    <property type="nucleotide sequence ID" value="NC_016147.2"/>
</dbReference>
<dbReference type="EMBL" id="CP003093">
    <property type="protein sequence ID" value="AER57168.1"/>
    <property type="molecule type" value="Genomic_DNA"/>
</dbReference>
<dbReference type="KEGG" id="psd:DSC_12620"/>
<evidence type="ECO:0000313" key="2">
    <source>
        <dbReference type="EMBL" id="AER57168.1"/>
    </source>
</evidence>
<sequence length="165" mass="17723">MRVRPLAFLSLLAAAPFAHALQPQSCNGFSPQPLPQRATILPPVAAELFANTTQLGAPSGVLAQSYDETRSVDRVLLRLKADGCRELALATPAVKANDPAAYKPKTQFDNSPWRFDMNQGGKRMTADEFDAWMKSRGVRVVKARPAASAPALAEPAAAVVPVMQK</sequence>
<organism evidence="2 3">
    <name type="scientific">Pseudoxanthomonas spadix (strain BD-a59)</name>
    <dbReference type="NCBI Taxonomy" id="1045855"/>
    <lineage>
        <taxon>Bacteria</taxon>
        <taxon>Pseudomonadati</taxon>
        <taxon>Pseudomonadota</taxon>
        <taxon>Gammaproteobacteria</taxon>
        <taxon>Lysobacterales</taxon>
        <taxon>Lysobacteraceae</taxon>
        <taxon>Pseudoxanthomonas</taxon>
    </lineage>
</organism>
<reference evidence="2 3" key="1">
    <citation type="journal article" date="2012" name="J. Bacteriol.">
        <title>Complete Genome Sequence of the BTEX-Degrading Bacterium Pseudoxanthomonas spadix BD-a59.</title>
        <authorList>
            <person name="Lee S.H."/>
            <person name="Jin H.M."/>
            <person name="Lee H.J."/>
            <person name="Kim J.M."/>
            <person name="Jeon C.O."/>
        </authorList>
    </citation>
    <scope>NUCLEOTIDE SEQUENCE [LARGE SCALE GENOMIC DNA]</scope>
    <source>
        <strain evidence="2 3">BD-a59</strain>
    </source>
</reference>
<keyword evidence="1" id="KW-0732">Signal</keyword>
<evidence type="ECO:0000256" key="1">
    <source>
        <dbReference type="SAM" id="SignalP"/>
    </source>
</evidence>
<accession>G7URH6</accession>
<gene>
    <name evidence="2" type="ordered locus">DSC_12620</name>
</gene>
<keyword evidence="3" id="KW-1185">Reference proteome</keyword>
<feature type="signal peptide" evidence="1">
    <location>
        <begin position="1"/>
        <end position="20"/>
    </location>
</feature>
<name>G7URH6_PSEUP</name>
<dbReference type="OrthoDB" id="5966769at2"/>
<evidence type="ECO:0000313" key="3">
    <source>
        <dbReference type="Proteomes" id="UP000005870"/>
    </source>
</evidence>
<dbReference type="AlphaFoldDB" id="G7URH6"/>
<protein>
    <submittedName>
        <fullName evidence="2">Secreted protein</fullName>
    </submittedName>
</protein>
<feature type="chain" id="PRO_5003504275" evidence="1">
    <location>
        <begin position="21"/>
        <end position="165"/>
    </location>
</feature>
<dbReference type="HOGENOM" id="CLU_111605_0_0_6"/>